<evidence type="ECO:0000313" key="2">
    <source>
        <dbReference type="Proteomes" id="UP000789739"/>
    </source>
</evidence>
<dbReference type="Proteomes" id="UP000789739">
    <property type="component" value="Unassembled WGS sequence"/>
</dbReference>
<comment type="caution">
    <text evidence="1">The sequence shown here is derived from an EMBL/GenBank/DDBJ whole genome shotgun (WGS) entry which is preliminary data.</text>
</comment>
<dbReference type="EMBL" id="CAJVPI010006651">
    <property type="protein sequence ID" value="CAG8679645.1"/>
    <property type="molecule type" value="Genomic_DNA"/>
</dbReference>
<keyword evidence="2" id="KW-1185">Reference proteome</keyword>
<protein>
    <submittedName>
        <fullName evidence="1">524_t:CDS:1</fullName>
    </submittedName>
</protein>
<evidence type="ECO:0000313" key="1">
    <source>
        <dbReference type="EMBL" id="CAG8679645.1"/>
    </source>
</evidence>
<feature type="non-terminal residue" evidence="1">
    <location>
        <position position="86"/>
    </location>
</feature>
<organism evidence="1 2">
    <name type="scientific">Paraglomus brasilianum</name>
    <dbReference type="NCBI Taxonomy" id="144538"/>
    <lineage>
        <taxon>Eukaryota</taxon>
        <taxon>Fungi</taxon>
        <taxon>Fungi incertae sedis</taxon>
        <taxon>Mucoromycota</taxon>
        <taxon>Glomeromycotina</taxon>
        <taxon>Glomeromycetes</taxon>
        <taxon>Paraglomerales</taxon>
        <taxon>Paraglomeraceae</taxon>
        <taxon>Paraglomus</taxon>
    </lineage>
</organism>
<gene>
    <name evidence="1" type="ORF">PBRASI_LOCUS11734</name>
</gene>
<dbReference type="OrthoDB" id="2358876at2759"/>
<reference evidence="1" key="1">
    <citation type="submission" date="2021-06" db="EMBL/GenBank/DDBJ databases">
        <authorList>
            <person name="Kallberg Y."/>
            <person name="Tangrot J."/>
            <person name="Rosling A."/>
        </authorList>
    </citation>
    <scope>NUCLEOTIDE SEQUENCE</scope>
    <source>
        <strain evidence="1">BR232B</strain>
    </source>
</reference>
<dbReference type="AlphaFoldDB" id="A0A9N9EP69"/>
<proteinExistence type="predicted"/>
<accession>A0A9N9EP69</accession>
<name>A0A9N9EP69_9GLOM</name>
<sequence length="86" mass="9992">DTSEGPIGGKNEMERSYYIDAVLRDIVKLCGEDVQINQQYNIVGSRVDFVIKHTNLRNRKRKLEDLDGYDYVYGIVFTGDQWIFTV</sequence>
<feature type="non-terminal residue" evidence="1">
    <location>
        <position position="1"/>
    </location>
</feature>